<feature type="domain" description="NAD-dependent epimerase/dehydratase" evidence="1">
    <location>
        <begin position="5"/>
        <end position="199"/>
    </location>
</feature>
<dbReference type="CDD" id="cd05271">
    <property type="entry name" value="NDUFA9_like_SDR_a"/>
    <property type="match status" value="1"/>
</dbReference>
<proteinExistence type="predicted"/>
<organism evidence="2 3">
    <name type="scientific">Sphingomonas arantia</name>
    <dbReference type="NCBI Taxonomy" id="1460676"/>
    <lineage>
        <taxon>Bacteria</taxon>
        <taxon>Pseudomonadati</taxon>
        <taxon>Pseudomonadota</taxon>
        <taxon>Alphaproteobacteria</taxon>
        <taxon>Sphingomonadales</taxon>
        <taxon>Sphingomonadaceae</taxon>
        <taxon>Sphingomonas</taxon>
    </lineage>
</organism>
<dbReference type="Pfam" id="PF01370">
    <property type="entry name" value="Epimerase"/>
    <property type="match status" value="1"/>
</dbReference>
<reference evidence="3" key="1">
    <citation type="journal article" date="2019" name="Int. J. Syst. Evol. Microbiol.">
        <title>The Global Catalogue of Microorganisms (GCM) 10K type strain sequencing project: providing services to taxonomists for standard genome sequencing and annotation.</title>
        <authorList>
            <consortium name="The Broad Institute Genomics Platform"/>
            <consortium name="The Broad Institute Genome Sequencing Center for Infectious Disease"/>
            <person name="Wu L."/>
            <person name="Ma J."/>
        </authorList>
    </citation>
    <scope>NUCLEOTIDE SEQUENCE [LARGE SCALE GENOMIC DNA]</scope>
    <source>
        <strain evidence="3">CGMCC 1.12702</strain>
    </source>
</reference>
<dbReference type="SUPFAM" id="SSF51735">
    <property type="entry name" value="NAD(P)-binding Rossmann-fold domains"/>
    <property type="match status" value="1"/>
</dbReference>
<dbReference type="InterPro" id="IPR051207">
    <property type="entry name" value="ComplexI_NDUFA9_subunit"/>
</dbReference>
<dbReference type="InterPro" id="IPR036291">
    <property type="entry name" value="NAD(P)-bd_dom_sf"/>
</dbReference>
<name>A0ABW4TZW5_9SPHN</name>
<protein>
    <submittedName>
        <fullName evidence="2">Complex I NDUFA9 subunit family protein</fullName>
    </submittedName>
</protein>
<dbReference type="Proteomes" id="UP001597400">
    <property type="component" value="Unassembled WGS sequence"/>
</dbReference>
<dbReference type="Gene3D" id="3.40.50.720">
    <property type="entry name" value="NAD(P)-binding Rossmann-like Domain"/>
    <property type="match status" value="1"/>
</dbReference>
<sequence>MAGLVTIFGGGGFLGRYVVQELLKAGARVRVAGRDPKNAWFLKPLGGVGQTQFVAVDITRADSVARAVQGSTAVINLVGLLAGKFDAVHVGGARNVAEAAHAAGATAMVQVSAIGADPAAASTYARSKGEGEAAVRTAFPNAIILRPSIIFGPEDMFVNKFAQMARLPILPVLRGPVLFQPAFVADVAKAVARAALDPLTYGGRTFELGGPDRISMESLNRWVAKQIGRSPAIVPIPDAVGAMMAKAGRFIPGAPITQDQWLLLQSDNVVASDAEGFAAFGINPVPLAAVAPGWLVQYRRHGRFATVDATGAGAV</sequence>
<keyword evidence="3" id="KW-1185">Reference proteome</keyword>
<dbReference type="RefSeq" id="WP_380931339.1">
    <property type="nucleotide sequence ID" value="NZ_JBHUGS010000005.1"/>
</dbReference>
<evidence type="ECO:0000313" key="2">
    <source>
        <dbReference type="EMBL" id="MFD1952290.1"/>
    </source>
</evidence>
<dbReference type="EMBL" id="JBHUGS010000005">
    <property type="protein sequence ID" value="MFD1952290.1"/>
    <property type="molecule type" value="Genomic_DNA"/>
</dbReference>
<dbReference type="PANTHER" id="PTHR12126:SF11">
    <property type="entry name" value="NADH DEHYDROGENASE [UBIQUINONE] 1 ALPHA SUBCOMPLEX SUBUNIT 9, MITOCHONDRIAL"/>
    <property type="match status" value="1"/>
</dbReference>
<comment type="caution">
    <text evidence="2">The sequence shown here is derived from an EMBL/GenBank/DDBJ whole genome shotgun (WGS) entry which is preliminary data.</text>
</comment>
<dbReference type="InterPro" id="IPR001509">
    <property type="entry name" value="Epimerase_deHydtase"/>
</dbReference>
<gene>
    <name evidence="2" type="ORF">ACFSGX_16065</name>
</gene>
<dbReference type="PANTHER" id="PTHR12126">
    <property type="entry name" value="NADH-UBIQUINONE OXIDOREDUCTASE 39 KDA SUBUNIT-RELATED"/>
    <property type="match status" value="1"/>
</dbReference>
<evidence type="ECO:0000259" key="1">
    <source>
        <dbReference type="Pfam" id="PF01370"/>
    </source>
</evidence>
<evidence type="ECO:0000313" key="3">
    <source>
        <dbReference type="Proteomes" id="UP001597400"/>
    </source>
</evidence>
<accession>A0ABW4TZW5</accession>